<dbReference type="GO" id="GO:0030674">
    <property type="term" value="F:protein-macromolecule adaptor activity"/>
    <property type="evidence" value="ECO:0007669"/>
    <property type="project" value="TreeGrafter"/>
</dbReference>
<name>A0A835EFR7_9POAL</name>
<evidence type="ECO:0000313" key="2">
    <source>
        <dbReference type="EMBL" id="KAF8681777.1"/>
    </source>
</evidence>
<feature type="compositionally biased region" description="Pro residues" evidence="1">
    <location>
        <begin position="295"/>
        <end position="304"/>
    </location>
</feature>
<proteinExistence type="predicted"/>
<dbReference type="InterPro" id="IPR005352">
    <property type="entry name" value="Erg28"/>
</dbReference>
<dbReference type="GO" id="GO:0005783">
    <property type="term" value="C:endoplasmic reticulum"/>
    <property type="evidence" value="ECO:0007669"/>
    <property type="project" value="TreeGrafter"/>
</dbReference>
<dbReference type="EMBL" id="JACEFO010002109">
    <property type="protein sequence ID" value="KAF8681777.1"/>
    <property type="molecule type" value="Genomic_DNA"/>
</dbReference>
<dbReference type="PANTHER" id="PTHR15451">
    <property type="entry name" value="ERGOSTEROL BIOSYNTHETIC PROTEIN 28-RELATED"/>
    <property type="match status" value="1"/>
</dbReference>
<dbReference type="PANTHER" id="PTHR15451:SF24">
    <property type="entry name" value="ERGOSTEROL BIOSYNTHETIC PROTEIN 28"/>
    <property type="match status" value="1"/>
</dbReference>
<sequence>MDPHSLRPPARHRRRRKGDQTVVDWVAAAAAAPPGCGRPSATLSALPAAPSTSRFLSLRRLATPPKPDGYGFGSSFVSVGAGAGAGAGTIRSSIAAHAPLVPLRWRRARIAMASVGKKRGVPALGWWLMVVGTVRLAFTCSCFFGSAALCSTTYSKAQTTSMGVRSGCERCCRSRPIYTATFLSLVYAYGHFIFEYLQLSRGSDSSQVYTRGGFTSRRRAKRRNPRMLLGVRRPPVTAAHCVSLASHCLPVSSRVHLPLRCSLTALQRPRSHRLLHDLLGHRVLFCRHRASLHAPLPPPSPPPDGLASPEAVEGGLVEEQLSMLVGGPRPALASGLGKPGHNGG</sequence>
<gene>
    <name evidence="2" type="ORF">HU200_045215</name>
</gene>
<dbReference type="AlphaFoldDB" id="A0A835EFR7"/>
<dbReference type="GO" id="GO:0016020">
    <property type="term" value="C:membrane"/>
    <property type="evidence" value="ECO:0007669"/>
    <property type="project" value="InterPro"/>
</dbReference>
<keyword evidence="3" id="KW-1185">Reference proteome</keyword>
<dbReference type="Proteomes" id="UP000636709">
    <property type="component" value="Unassembled WGS sequence"/>
</dbReference>
<feature type="region of interest" description="Disordered" evidence="1">
    <location>
        <begin position="294"/>
        <end position="313"/>
    </location>
</feature>
<evidence type="ECO:0000313" key="3">
    <source>
        <dbReference type="Proteomes" id="UP000636709"/>
    </source>
</evidence>
<reference evidence="2" key="1">
    <citation type="submission" date="2020-07" db="EMBL/GenBank/DDBJ databases">
        <title>Genome sequence and genetic diversity analysis of an under-domesticated orphan crop, white fonio (Digitaria exilis).</title>
        <authorList>
            <person name="Bennetzen J.L."/>
            <person name="Chen S."/>
            <person name="Ma X."/>
            <person name="Wang X."/>
            <person name="Yssel A.E.J."/>
            <person name="Chaluvadi S.R."/>
            <person name="Johnson M."/>
            <person name="Gangashetty P."/>
            <person name="Hamidou F."/>
            <person name="Sanogo M.D."/>
            <person name="Zwaenepoel A."/>
            <person name="Wallace J."/>
            <person name="Van De Peer Y."/>
            <person name="Van Deynze A."/>
        </authorList>
    </citation>
    <scope>NUCLEOTIDE SEQUENCE</scope>
    <source>
        <tissue evidence="2">Leaves</tissue>
    </source>
</reference>
<protein>
    <submittedName>
        <fullName evidence="2">Uncharacterized protein</fullName>
    </submittedName>
</protein>
<organism evidence="2 3">
    <name type="scientific">Digitaria exilis</name>
    <dbReference type="NCBI Taxonomy" id="1010633"/>
    <lineage>
        <taxon>Eukaryota</taxon>
        <taxon>Viridiplantae</taxon>
        <taxon>Streptophyta</taxon>
        <taxon>Embryophyta</taxon>
        <taxon>Tracheophyta</taxon>
        <taxon>Spermatophyta</taxon>
        <taxon>Magnoliopsida</taxon>
        <taxon>Liliopsida</taxon>
        <taxon>Poales</taxon>
        <taxon>Poaceae</taxon>
        <taxon>PACMAD clade</taxon>
        <taxon>Panicoideae</taxon>
        <taxon>Panicodae</taxon>
        <taxon>Paniceae</taxon>
        <taxon>Anthephorinae</taxon>
        <taxon>Digitaria</taxon>
    </lineage>
</organism>
<comment type="caution">
    <text evidence="2">The sequence shown here is derived from an EMBL/GenBank/DDBJ whole genome shotgun (WGS) entry which is preliminary data.</text>
</comment>
<evidence type="ECO:0000256" key="1">
    <source>
        <dbReference type="SAM" id="MobiDB-lite"/>
    </source>
</evidence>
<dbReference type="OrthoDB" id="6485510at2759"/>
<accession>A0A835EFR7</accession>